<evidence type="ECO:0000256" key="2">
    <source>
        <dbReference type="SAM" id="SignalP"/>
    </source>
</evidence>
<evidence type="ECO:0000256" key="1">
    <source>
        <dbReference type="SAM" id="MobiDB-lite"/>
    </source>
</evidence>
<evidence type="ECO:0000313" key="3">
    <source>
        <dbReference type="EMBL" id="AMY12642.1"/>
    </source>
</evidence>
<dbReference type="AlphaFoldDB" id="A0A143PVN9"/>
<dbReference type="KEGG" id="abac:LuPra_05923"/>
<protein>
    <recommendedName>
        <fullName evidence="5">Pilus formation protein N-terminal domain-containing protein</fullName>
    </recommendedName>
</protein>
<feature type="compositionally biased region" description="Low complexity" evidence="1">
    <location>
        <begin position="192"/>
        <end position="209"/>
    </location>
</feature>
<dbReference type="STRING" id="1855912.LuPra_05923"/>
<feature type="compositionally biased region" description="Polar residues" evidence="1">
    <location>
        <begin position="210"/>
        <end position="223"/>
    </location>
</feature>
<keyword evidence="2" id="KW-0732">Signal</keyword>
<keyword evidence="4" id="KW-1185">Reference proteome</keyword>
<evidence type="ECO:0000313" key="4">
    <source>
        <dbReference type="Proteomes" id="UP000076079"/>
    </source>
</evidence>
<gene>
    <name evidence="3" type="ORF">LuPra_05923</name>
</gene>
<name>A0A143PVN9_LUTPR</name>
<feature type="compositionally biased region" description="Low complexity" evidence="1">
    <location>
        <begin position="235"/>
        <end position="253"/>
    </location>
</feature>
<organism evidence="3 4">
    <name type="scientific">Luteitalea pratensis</name>
    <dbReference type="NCBI Taxonomy" id="1855912"/>
    <lineage>
        <taxon>Bacteria</taxon>
        <taxon>Pseudomonadati</taxon>
        <taxon>Acidobacteriota</taxon>
        <taxon>Vicinamibacteria</taxon>
        <taxon>Vicinamibacterales</taxon>
        <taxon>Vicinamibacteraceae</taxon>
        <taxon>Luteitalea</taxon>
    </lineage>
</organism>
<dbReference type="EMBL" id="CP015136">
    <property type="protein sequence ID" value="AMY12642.1"/>
    <property type="molecule type" value="Genomic_DNA"/>
</dbReference>
<feature type="signal peptide" evidence="2">
    <location>
        <begin position="1"/>
        <end position="21"/>
    </location>
</feature>
<reference evidence="4" key="2">
    <citation type="submission" date="2016-04" db="EMBL/GenBank/DDBJ databases">
        <title>First Complete Genome Sequence of a Subdivision 6 Acidobacterium.</title>
        <authorList>
            <person name="Huang S."/>
            <person name="Vieira S."/>
            <person name="Bunk B."/>
            <person name="Riedel T."/>
            <person name="Sproeer C."/>
            <person name="Overmann J."/>
        </authorList>
    </citation>
    <scope>NUCLEOTIDE SEQUENCE [LARGE SCALE GENOMIC DNA]</scope>
    <source>
        <strain evidence="4">DSM 100886 HEG_-6_39</strain>
    </source>
</reference>
<accession>A0A143PVN9</accession>
<reference evidence="3 4" key="1">
    <citation type="journal article" date="2016" name="Genome Announc.">
        <title>First Complete Genome Sequence of a Subdivision 6 Acidobacterium Strain.</title>
        <authorList>
            <person name="Huang S."/>
            <person name="Vieira S."/>
            <person name="Bunk B."/>
            <person name="Riedel T."/>
            <person name="Sproer C."/>
            <person name="Overmann J."/>
        </authorList>
    </citation>
    <scope>NUCLEOTIDE SEQUENCE [LARGE SCALE GENOMIC DNA]</scope>
    <source>
        <strain evidence="4">DSM 100886 HEG_-6_39</strain>
    </source>
</reference>
<dbReference type="RefSeq" id="WP_110174083.1">
    <property type="nucleotide sequence ID" value="NZ_CP015136.1"/>
</dbReference>
<dbReference type="Proteomes" id="UP000076079">
    <property type="component" value="Chromosome"/>
</dbReference>
<feature type="chain" id="PRO_5007512091" description="Pilus formation protein N-terminal domain-containing protein" evidence="2">
    <location>
        <begin position="22"/>
        <end position="283"/>
    </location>
</feature>
<sequence length="283" mass="29076" precursor="true">MTARVLLAAALTLVSVLPASAQSVSLTLRDGRVTLITQNATPAAILAEWARLGQVKVVDAERIPGSPLTLRLENVPEREALDIVLRSAAGYIAAPRSQAVAGSVSRFDRVIVMATSPGAASAAKPAAALQRPAPAAAAPVVQHAPVPVEEEVPQQAQPAIAEELANGVAAPEQPASSTNFDYANPQRYFAARQAEQQAAEAAQQQQAQQPSTSPLGSVGQTTARPGMVPTPQPQGTPAGNGAAPANPYGLPAGQQPGSSPTASPLEPDRAKYINPYSPTPPRP</sequence>
<feature type="region of interest" description="Disordered" evidence="1">
    <location>
        <begin position="192"/>
        <end position="283"/>
    </location>
</feature>
<evidence type="ECO:0008006" key="5">
    <source>
        <dbReference type="Google" id="ProtNLM"/>
    </source>
</evidence>
<proteinExistence type="predicted"/>